<feature type="region of interest" description="Disordered" evidence="1">
    <location>
        <begin position="109"/>
        <end position="135"/>
    </location>
</feature>
<accession>A0A7R9KKU1</accession>
<feature type="compositionally biased region" description="Low complexity" evidence="1">
    <location>
        <begin position="238"/>
        <end position="248"/>
    </location>
</feature>
<feature type="compositionally biased region" description="Low complexity" evidence="1">
    <location>
        <begin position="290"/>
        <end position="301"/>
    </location>
</feature>
<gene>
    <name evidence="3" type="ORF">OSB1V03_LOCUS4221</name>
</gene>
<dbReference type="AlphaFoldDB" id="A0A7R9KKU1"/>
<feature type="region of interest" description="Disordered" evidence="1">
    <location>
        <begin position="238"/>
        <end position="341"/>
    </location>
</feature>
<evidence type="ECO:0000313" key="4">
    <source>
        <dbReference type="Proteomes" id="UP000759131"/>
    </source>
</evidence>
<feature type="domain" description="WH2" evidence="2">
    <location>
        <begin position="370"/>
        <end position="387"/>
    </location>
</feature>
<dbReference type="InterPro" id="IPR003124">
    <property type="entry name" value="WH2_dom"/>
</dbReference>
<name>A0A7R9KKU1_9ACAR</name>
<feature type="compositionally biased region" description="Polar residues" evidence="1">
    <location>
        <begin position="302"/>
        <end position="335"/>
    </location>
</feature>
<evidence type="ECO:0000259" key="2">
    <source>
        <dbReference type="PROSITE" id="PS51082"/>
    </source>
</evidence>
<keyword evidence="4" id="KW-1185">Reference proteome</keyword>
<dbReference type="Proteomes" id="UP000759131">
    <property type="component" value="Unassembled WGS sequence"/>
</dbReference>
<evidence type="ECO:0000313" key="3">
    <source>
        <dbReference type="EMBL" id="CAD7623771.1"/>
    </source>
</evidence>
<dbReference type="GO" id="GO:0003779">
    <property type="term" value="F:actin binding"/>
    <property type="evidence" value="ECO:0007669"/>
    <property type="project" value="InterPro"/>
</dbReference>
<dbReference type="CDD" id="cd21762">
    <property type="entry name" value="WH2"/>
    <property type="match status" value="1"/>
</dbReference>
<feature type="compositionally biased region" description="Polar residues" evidence="1">
    <location>
        <begin position="256"/>
        <end position="267"/>
    </location>
</feature>
<organism evidence="3">
    <name type="scientific">Medioppia subpectinata</name>
    <dbReference type="NCBI Taxonomy" id="1979941"/>
    <lineage>
        <taxon>Eukaryota</taxon>
        <taxon>Metazoa</taxon>
        <taxon>Ecdysozoa</taxon>
        <taxon>Arthropoda</taxon>
        <taxon>Chelicerata</taxon>
        <taxon>Arachnida</taxon>
        <taxon>Acari</taxon>
        <taxon>Acariformes</taxon>
        <taxon>Sarcoptiformes</taxon>
        <taxon>Oribatida</taxon>
        <taxon>Brachypylina</taxon>
        <taxon>Oppioidea</taxon>
        <taxon>Oppiidae</taxon>
        <taxon>Medioppia</taxon>
    </lineage>
</organism>
<protein>
    <recommendedName>
        <fullName evidence="2">WH2 domain-containing protein</fullName>
    </recommendedName>
</protein>
<dbReference type="EMBL" id="OC856452">
    <property type="protein sequence ID" value="CAD7623771.1"/>
    <property type="molecule type" value="Genomic_DNA"/>
</dbReference>
<sequence>MQPIYTTEEQSTSLPLPAPPPEAFSDTESTNHSHHYNKITNVHRQFLETLNTKLGQFKPESHISPRLAKRRSVSLSSRDDEWNSDSAVSSRPASHTQSIQQTLMSFMTGNHSRSSSTSSNSSSRHRRQSPEAVRKKAAFTLASCDRESLMASLNHRLAQRQQNEIAKAAAANAMQRKQSVPDVNCSHYQNLFQSHQSLTSSALNLANNPQSAVQYQSIGQPVSQQPPQQQQIYGPVLHQQQLQRRSSQPTMGIKIMNSTSRQPTYDSVSDRQTMRPMMTNRASGDTTDRQSSQQSMVQSFSNDYYNRQTRNPMPSSDSNNTSVYNSLQTNETSKLATRLPPNPESFENAIAARVNSWFNSVQLPHDVKLCRESLMDQIRRGKPLRKVAAANDRSAPKLA</sequence>
<proteinExistence type="predicted"/>
<dbReference type="OrthoDB" id="6516491at2759"/>
<feature type="compositionally biased region" description="Polar residues" evidence="1">
    <location>
        <begin position="84"/>
        <end position="97"/>
    </location>
</feature>
<evidence type="ECO:0000256" key="1">
    <source>
        <dbReference type="SAM" id="MobiDB-lite"/>
    </source>
</evidence>
<dbReference type="PROSITE" id="PS51082">
    <property type="entry name" value="WH2"/>
    <property type="match status" value="1"/>
</dbReference>
<feature type="compositionally biased region" description="Low complexity" evidence="1">
    <location>
        <begin position="112"/>
        <end position="122"/>
    </location>
</feature>
<feature type="compositionally biased region" description="Polar residues" evidence="1">
    <location>
        <begin position="1"/>
        <end position="14"/>
    </location>
</feature>
<feature type="region of interest" description="Disordered" evidence="1">
    <location>
        <begin position="1"/>
        <end position="33"/>
    </location>
</feature>
<reference evidence="3" key="1">
    <citation type="submission" date="2020-11" db="EMBL/GenBank/DDBJ databases">
        <authorList>
            <person name="Tran Van P."/>
        </authorList>
    </citation>
    <scope>NUCLEOTIDE SEQUENCE</scope>
</reference>
<dbReference type="EMBL" id="CAJPIZ010001877">
    <property type="protein sequence ID" value="CAG2104201.1"/>
    <property type="molecule type" value="Genomic_DNA"/>
</dbReference>
<feature type="region of interest" description="Disordered" evidence="1">
    <location>
        <begin position="61"/>
        <end position="97"/>
    </location>
</feature>